<evidence type="ECO:0000313" key="2">
    <source>
        <dbReference type="Proteomes" id="UP000838756"/>
    </source>
</evidence>
<proteinExistence type="predicted"/>
<dbReference type="EMBL" id="CAKXAJ010025964">
    <property type="protein sequence ID" value="CAH2247802.1"/>
    <property type="molecule type" value="Genomic_DNA"/>
</dbReference>
<sequence length="153" mass="17809">MVIRDQNRNEEICRRTKVTEVIAQRVAKLNWQGAGQLPRRTERCRGLMLEWRPCFGERSVGRPPTSVPTPYQRQFYFILRFQVNNSSNGQRPLDESWQSDERYSLKVGPEFHPRQVNLLFLNRIWSGLVWRIASAVASYDPTEKDVDVDAGGD</sequence>
<accession>A0A8S4S7B2</accession>
<reference evidence="1" key="1">
    <citation type="submission" date="2022-03" db="EMBL/GenBank/DDBJ databases">
        <authorList>
            <person name="Lindestad O."/>
        </authorList>
    </citation>
    <scope>NUCLEOTIDE SEQUENCE</scope>
</reference>
<protein>
    <submittedName>
        <fullName evidence="1">Jg1132 protein</fullName>
    </submittedName>
</protein>
<comment type="caution">
    <text evidence="1">The sequence shown here is derived from an EMBL/GenBank/DDBJ whole genome shotgun (WGS) entry which is preliminary data.</text>
</comment>
<keyword evidence="2" id="KW-1185">Reference proteome</keyword>
<evidence type="ECO:0000313" key="1">
    <source>
        <dbReference type="EMBL" id="CAH2247802.1"/>
    </source>
</evidence>
<dbReference type="OrthoDB" id="407509at2759"/>
<gene>
    <name evidence="1" type="primary">jg1132</name>
    <name evidence="1" type="ORF">PAEG_LOCUS21636</name>
</gene>
<dbReference type="AlphaFoldDB" id="A0A8S4S7B2"/>
<organism evidence="1 2">
    <name type="scientific">Pararge aegeria aegeria</name>
    <dbReference type="NCBI Taxonomy" id="348720"/>
    <lineage>
        <taxon>Eukaryota</taxon>
        <taxon>Metazoa</taxon>
        <taxon>Ecdysozoa</taxon>
        <taxon>Arthropoda</taxon>
        <taxon>Hexapoda</taxon>
        <taxon>Insecta</taxon>
        <taxon>Pterygota</taxon>
        <taxon>Neoptera</taxon>
        <taxon>Endopterygota</taxon>
        <taxon>Lepidoptera</taxon>
        <taxon>Glossata</taxon>
        <taxon>Ditrysia</taxon>
        <taxon>Papilionoidea</taxon>
        <taxon>Nymphalidae</taxon>
        <taxon>Satyrinae</taxon>
        <taxon>Satyrini</taxon>
        <taxon>Parargina</taxon>
        <taxon>Pararge</taxon>
    </lineage>
</organism>
<dbReference type="Proteomes" id="UP000838756">
    <property type="component" value="Unassembled WGS sequence"/>
</dbReference>
<name>A0A8S4S7B2_9NEOP</name>